<name>A0ACB0IKZ3_TRIPR</name>
<organism evidence="1 2">
    <name type="scientific">Trifolium pratense</name>
    <name type="common">Red clover</name>
    <dbReference type="NCBI Taxonomy" id="57577"/>
    <lineage>
        <taxon>Eukaryota</taxon>
        <taxon>Viridiplantae</taxon>
        <taxon>Streptophyta</taxon>
        <taxon>Embryophyta</taxon>
        <taxon>Tracheophyta</taxon>
        <taxon>Spermatophyta</taxon>
        <taxon>Magnoliopsida</taxon>
        <taxon>eudicotyledons</taxon>
        <taxon>Gunneridae</taxon>
        <taxon>Pentapetalae</taxon>
        <taxon>rosids</taxon>
        <taxon>fabids</taxon>
        <taxon>Fabales</taxon>
        <taxon>Fabaceae</taxon>
        <taxon>Papilionoideae</taxon>
        <taxon>50 kb inversion clade</taxon>
        <taxon>NPAAA clade</taxon>
        <taxon>Hologalegina</taxon>
        <taxon>IRL clade</taxon>
        <taxon>Trifolieae</taxon>
        <taxon>Trifolium</taxon>
    </lineage>
</organism>
<evidence type="ECO:0000313" key="2">
    <source>
        <dbReference type="Proteomes" id="UP001177021"/>
    </source>
</evidence>
<dbReference type="EMBL" id="CASHSV030000001">
    <property type="protein sequence ID" value="CAJ2632649.1"/>
    <property type="molecule type" value="Genomic_DNA"/>
</dbReference>
<comment type="caution">
    <text evidence="1">The sequence shown here is derived from an EMBL/GenBank/DDBJ whole genome shotgun (WGS) entry which is preliminary data.</text>
</comment>
<sequence>MDMTLIFFIIVHTKVLRIYVYKIVKDKCSAFQYKYEEDQGIFKCYTKLQWLNGRHSPSLLGTIYLRLPKGNNFFKEESTSVQDHVYRVLLHKVYANKPTSNLVKFFLWLSIAVGGLEFVFFFVVYVFFK</sequence>
<keyword evidence="2" id="KW-1185">Reference proteome</keyword>
<proteinExistence type="predicted"/>
<gene>
    <name evidence="1" type="ORF">MILVUS5_LOCUS3906</name>
</gene>
<accession>A0ACB0IKZ3</accession>
<evidence type="ECO:0000313" key="1">
    <source>
        <dbReference type="EMBL" id="CAJ2632649.1"/>
    </source>
</evidence>
<dbReference type="Proteomes" id="UP001177021">
    <property type="component" value="Unassembled WGS sequence"/>
</dbReference>
<protein>
    <submittedName>
        <fullName evidence="1">Uncharacterized protein</fullName>
    </submittedName>
</protein>
<reference evidence="1" key="1">
    <citation type="submission" date="2023-10" db="EMBL/GenBank/DDBJ databases">
        <authorList>
            <person name="Rodriguez Cubillos JULIANA M."/>
            <person name="De Vega J."/>
        </authorList>
    </citation>
    <scope>NUCLEOTIDE SEQUENCE</scope>
</reference>